<evidence type="ECO:0000256" key="9">
    <source>
        <dbReference type="RuleBase" id="RU003355"/>
    </source>
</evidence>
<proteinExistence type="inferred from homology"/>
<accession>A0ABS5I3G5</accession>
<keyword evidence="3 8" id="KW-0645">Protease</keyword>
<keyword evidence="4 11" id="KW-0732">Signal</keyword>
<evidence type="ECO:0000259" key="13">
    <source>
        <dbReference type="Pfam" id="PF02225"/>
    </source>
</evidence>
<evidence type="ECO:0000256" key="5">
    <source>
        <dbReference type="ARBA" id="ARBA00022801"/>
    </source>
</evidence>
<evidence type="ECO:0000256" key="1">
    <source>
        <dbReference type="ARBA" id="ARBA00011073"/>
    </source>
</evidence>
<dbReference type="Gene3D" id="3.30.70.80">
    <property type="entry name" value="Peptidase S8 propeptide/proteinase inhibitor I9"/>
    <property type="match status" value="1"/>
</dbReference>
<feature type="active site" description="Charge relay system" evidence="8">
    <location>
        <position position="240"/>
    </location>
</feature>
<dbReference type="PIRSF" id="PIRSF037895">
    <property type="entry name" value="Subtilisin_rel_Sama_2696"/>
    <property type="match status" value="1"/>
</dbReference>
<evidence type="ECO:0000256" key="7">
    <source>
        <dbReference type="ARBA" id="ARBA00023180"/>
    </source>
</evidence>
<keyword evidence="16" id="KW-1185">Reference proteome</keyword>
<dbReference type="InterPro" id="IPR017311">
    <property type="entry name" value="Sama-2696"/>
</dbReference>
<dbReference type="InterPro" id="IPR000209">
    <property type="entry name" value="Peptidase_S8/S53_dom"/>
</dbReference>
<dbReference type="CDD" id="cd04852">
    <property type="entry name" value="Peptidases_S8_3"/>
    <property type="match status" value="1"/>
</dbReference>
<dbReference type="Pfam" id="PF02225">
    <property type="entry name" value="PA"/>
    <property type="match status" value="1"/>
</dbReference>
<evidence type="ECO:0000256" key="11">
    <source>
        <dbReference type="SAM" id="SignalP"/>
    </source>
</evidence>
<dbReference type="Gene3D" id="3.40.50.200">
    <property type="entry name" value="Peptidase S8/S53 domain"/>
    <property type="match status" value="1"/>
</dbReference>
<evidence type="ECO:0000256" key="8">
    <source>
        <dbReference type="PROSITE-ProRule" id="PRU01240"/>
    </source>
</evidence>
<protein>
    <submittedName>
        <fullName evidence="15">S8 family peptidase</fullName>
    </submittedName>
</protein>
<evidence type="ECO:0000256" key="4">
    <source>
        <dbReference type="ARBA" id="ARBA00022729"/>
    </source>
</evidence>
<keyword evidence="5 8" id="KW-0378">Hydrolase</keyword>
<dbReference type="CDD" id="cd02120">
    <property type="entry name" value="PA_subtilisin_like"/>
    <property type="match status" value="1"/>
</dbReference>
<dbReference type="RefSeq" id="WP_153664411.1">
    <property type="nucleotide sequence ID" value="NZ_JAAIKR010000006.1"/>
</dbReference>
<feature type="chain" id="PRO_5046071720" evidence="11">
    <location>
        <begin position="22"/>
        <end position="1658"/>
    </location>
</feature>
<dbReference type="InterPro" id="IPR023827">
    <property type="entry name" value="Peptidase_S8_Asp-AS"/>
</dbReference>
<evidence type="ECO:0000313" key="16">
    <source>
        <dbReference type="Proteomes" id="UP000811844"/>
    </source>
</evidence>
<dbReference type="Gene3D" id="3.50.30.30">
    <property type="match status" value="1"/>
</dbReference>
<dbReference type="InterPro" id="IPR036852">
    <property type="entry name" value="Peptidase_S8/S53_dom_sf"/>
</dbReference>
<dbReference type="PROSITE" id="PS00136">
    <property type="entry name" value="SUBTILASE_ASP"/>
    <property type="match status" value="1"/>
</dbReference>
<dbReference type="PRINTS" id="PR00723">
    <property type="entry name" value="SUBTILISIN"/>
</dbReference>
<evidence type="ECO:0000259" key="14">
    <source>
        <dbReference type="Pfam" id="PF05922"/>
    </source>
</evidence>
<keyword evidence="7" id="KW-0325">Glycoprotein</keyword>
<feature type="active site" description="Charge relay system" evidence="8">
    <location>
        <position position="681"/>
    </location>
</feature>
<feature type="region of interest" description="Disordered" evidence="10">
    <location>
        <begin position="1608"/>
        <end position="1635"/>
    </location>
</feature>
<dbReference type="SUPFAM" id="SSF52743">
    <property type="entry name" value="Subtilisin-like"/>
    <property type="match status" value="1"/>
</dbReference>
<sequence length="1658" mass="180103">MKIKTVTFSVLAAIYTAGVGAAYSTQKADNLSQAPLQQLQLSYEELQKLNEQSKKQTTASGNLLKRANQKNVHLTTATKADKFTFEQGLEGTHTYIVQLADAAVTTYNGGIEGYQATSIRANAGQVKLFNSTNDNNIAAYKKLLLDKQQSFVDVARVQGINLELRQQYTTAINGFSTNLTQQQAQLLSTMPQVLNVKRSGIYELHTDIGPQIIGADQIWTGNSAQASSFKGEGILVGVIDTGINSDHPSFQSVGDDGYAHINPFGEGVYVGDCAIEEFADMCNDKLVGIRSYDVITDVYSAPEFQGEFWNEWDIPVQIRPANGEDYNGHGSHTAGTTVGNVLHNVPHMLPQIGDGDGTETGLIMGTVSGVAPHANLISYQACYPGNQGDAYSGCPGEALISAIEDAIEDGVDVINFSIGGSESFPWNDPFELAFLSAREAGIVVSASAGNSGTDGYNEFMSSADHTSPWLLTVGATTTGRTVNVTGKELTDLSGGDTTLYPNWQSAGISAGVSGNIVLAENYGDKLCEMPFAADTFTADQIVVCERGNIARIEKANNVAAGGAGGFVLYNTQWNDTLDNDVYVIPGVHIDYNAQYSLIPWLQSGTGHMATITASTVSKDIDPTQQDQLADFSSRGPSLTNPEHLIPSISAPGVDIYAANADEHPFSVVNLSSKYASLSGTSMAAPHVAGAAALIKQARPDWTASEIQSAIMMTAHTDVTTMSGQDAGIYRAGSGRINALAAIDAGLLMDETADNFMLANPNNGGTVRALNLPEMVNFDCKQTCSWVRTFKATHDGTWAVETETGEYSVELKATPATFSLKKGDKVSVVFEAKILDSQTASNNSEAEVHAKVMINEVGNLSAASFIPVAIKYNHGTLPERVKMMAHRNNDSAMVKGLSAPSFNQLTVNSYAPTKATMHEVILPQDVNEVSPFYDGLLDESTQTLWVDVPANTTRFITEVLSRDESTAEVDWQRGDLDMIIGIDANEDGQVQMDEAICFSYSSTFSDYCNINHPNEGKYWVVLHNWKSWSEWDEYARPTDTYTVASAVVSNDLATDVVVTGPQSHDGVNAFDLNIEWNKDMVKGDLFYGAFDLGADELNPGNLGLVPYRLMRDIDEVHLHTSQTQAKAGDVIDVEVSVNHNNTGTDREFALSTMVPAGLTILAETVNLSSSTMQDVTVTDREITVVGTQHDTSSVAPQYLLSTSLDDMMCKTPSFGIADHDGGYLDLQTKADFLPSWGGIWDENLTLQLSSLFDDDTTYSMYNNTEYNAYPSITISPQGYLQFDELPLFFPFHLPFPMGTFPDTMIAPLWKGVFFGASFGTPYEPNQWEPELNAGITFAYTQDKQMIIEWDNVRSQMIDYDWFTGTNIINNMDDRYDFQTIINFNDYQYGEGQYEIIMAYDNLDMAGETQGTIGVHGFSGVRSTYQPIEGYKGTQFAFDDIDQKLSNDLVVCYDYVGPEMSQMKLTFQARVDNNSAGNALEMSVNSQVDGIEDMQMAQSITVAGNLTLGDFKDYTIDENTQLADVVVAYSDANNSVNTITVTGENITSEVNSHTPGSTFTVTPAANFYGETEVTVTVYDTASPTDMVSKSFMLTVISDGVELGCTDPAATNYDENANQDSGDCTYPADDAEEESSNDSGGAVHWIFALFILMAINRRKRA</sequence>
<evidence type="ECO:0000256" key="10">
    <source>
        <dbReference type="SAM" id="MobiDB-lite"/>
    </source>
</evidence>
<feature type="signal peptide" evidence="11">
    <location>
        <begin position="1"/>
        <end position="21"/>
    </location>
</feature>
<evidence type="ECO:0000313" key="15">
    <source>
        <dbReference type="EMBL" id="MBR9727930.1"/>
    </source>
</evidence>
<dbReference type="InterPro" id="IPR015500">
    <property type="entry name" value="Peptidase_S8_subtilisin-rel"/>
</dbReference>
<evidence type="ECO:0000256" key="3">
    <source>
        <dbReference type="ARBA" id="ARBA00022670"/>
    </source>
</evidence>
<dbReference type="InterPro" id="IPR045051">
    <property type="entry name" value="SBT"/>
</dbReference>
<dbReference type="InterPro" id="IPR046450">
    <property type="entry name" value="PA_dom_sf"/>
</dbReference>
<feature type="domain" description="PA" evidence="13">
    <location>
        <begin position="512"/>
        <end position="593"/>
    </location>
</feature>
<comment type="caution">
    <text evidence="15">The sequence shown here is derived from an EMBL/GenBank/DDBJ whole genome shotgun (WGS) entry which is preliminary data.</text>
</comment>
<dbReference type="InterPro" id="IPR037045">
    <property type="entry name" value="S8pro/Inhibitor_I9_sf"/>
</dbReference>
<feature type="domain" description="Inhibitor I9" evidence="14">
    <location>
        <begin position="94"/>
        <end position="205"/>
    </location>
</feature>
<organism evidence="15 16">
    <name type="scientific">Shewanella intestini</name>
    <dbReference type="NCBI Taxonomy" id="2017544"/>
    <lineage>
        <taxon>Bacteria</taxon>
        <taxon>Pseudomonadati</taxon>
        <taxon>Pseudomonadota</taxon>
        <taxon>Gammaproteobacteria</taxon>
        <taxon>Alteromonadales</taxon>
        <taxon>Shewanellaceae</taxon>
        <taxon>Shewanella</taxon>
    </lineage>
</organism>
<dbReference type="EMBL" id="JAAIKR010000006">
    <property type="protein sequence ID" value="MBR9727930.1"/>
    <property type="molecule type" value="Genomic_DNA"/>
</dbReference>
<feature type="domain" description="Peptidase S8/S53" evidence="12">
    <location>
        <begin position="231"/>
        <end position="719"/>
    </location>
</feature>
<feature type="compositionally biased region" description="Polar residues" evidence="10">
    <location>
        <begin position="1610"/>
        <end position="1619"/>
    </location>
</feature>
<dbReference type="PANTHER" id="PTHR10795">
    <property type="entry name" value="PROPROTEIN CONVERTASE SUBTILISIN/KEXIN"/>
    <property type="match status" value="1"/>
</dbReference>
<comment type="similarity">
    <text evidence="1 8 9">Belongs to the peptidase S8 family.</text>
</comment>
<dbReference type="PROSITE" id="PS00138">
    <property type="entry name" value="SUBTILASE_SER"/>
    <property type="match status" value="1"/>
</dbReference>
<feature type="active site" description="Charge relay system" evidence="8">
    <location>
        <position position="329"/>
    </location>
</feature>
<name>A0ABS5I3G5_9GAMM</name>
<dbReference type="Pfam" id="PF00082">
    <property type="entry name" value="Peptidase_S8"/>
    <property type="match status" value="1"/>
</dbReference>
<dbReference type="SUPFAM" id="SSF52025">
    <property type="entry name" value="PA domain"/>
    <property type="match status" value="1"/>
</dbReference>
<evidence type="ECO:0000256" key="2">
    <source>
        <dbReference type="ARBA" id="ARBA00022525"/>
    </source>
</evidence>
<keyword evidence="6 8" id="KW-0720">Serine protease</keyword>
<reference evidence="15 16" key="1">
    <citation type="submission" date="2020-02" db="EMBL/GenBank/DDBJ databases">
        <title>Shewanella WXL01 sp. nov., a marine bacterium isolated from green algae in Luhuitou Fringing Reef (Northern South China Sea).</title>
        <authorList>
            <person name="Wang X."/>
        </authorList>
    </citation>
    <scope>NUCLEOTIDE SEQUENCE [LARGE SCALE GENOMIC DNA]</scope>
    <source>
        <strain evidence="15 16">MCCC 1A01895</strain>
    </source>
</reference>
<dbReference type="Proteomes" id="UP000811844">
    <property type="component" value="Unassembled WGS sequence"/>
</dbReference>
<dbReference type="InterPro" id="IPR003137">
    <property type="entry name" value="PA_domain"/>
</dbReference>
<evidence type="ECO:0000259" key="12">
    <source>
        <dbReference type="Pfam" id="PF00082"/>
    </source>
</evidence>
<evidence type="ECO:0000256" key="6">
    <source>
        <dbReference type="ARBA" id="ARBA00022825"/>
    </source>
</evidence>
<keyword evidence="2" id="KW-0964">Secreted</keyword>
<dbReference type="InterPro" id="IPR034197">
    <property type="entry name" value="Peptidases_S8_3"/>
</dbReference>
<dbReference type="InterPro" id="IPR023828">
    <property type="entry name" value="Peptidase_S8_Ser-AS"/>
</dbReference>
<dbReference type="InterPro" id="IPR010259">
    <property type="entry name" value="S8pro/Inhibitor_I9"/>
</dbReference>
<dbReference type="PROSITE" id="PS51892">
    <property type="entry name" value="SUBTILASE"/>
    <property type="match status" value="1"/>
</dbReference>
<dbReference type="Pfam" id="PF05922">
    <property type="entry name" value="Inhibitor_I9"/>
    <property type="match status" value="1"/>
</dbReference>
<gene>
    <name evidence="15" type="ORF">G3R48_08025</name>
</gene>